<evidence type="ECO:0000259" key="4">
    <source>
        <dbReference type="Pfam" id="PF24519"/>
    </source>
</evidence>
<dbReference type="InterPro" id="IPR056540">
    <property type="entry name" value="TMD_POM152"/>
</dbReference>
<organism evidence="6 7">
    <name type="scientific">Pichia inconspicua</name>
    <dbReference type="NCBI Taxonomy" id="52247"/>
    <lineage>
        <taxon>Eukaryota</taxon>
        <taxon>Fungi</taxon>
        <taxon>Dikarya</taxon>
        <taxon>Ascomycota</taxon>
        <taxon>Saccharomycotina</taxon>
        <taxon>Pichiomycetes</taxon>
        <taxon>Pichiales</taxon>
        <taxon>Pichiaceae</taxon>
        <taxon>Pichia</taxon>
    </lineage>
</organism>
<dbReference type="InterPro" id="IPR056544">
    <property type="entry name" value="Ig_POM152"/>
</dbReference>
<dbReference type="Proteomes" id="UP000307173">
    <property type="component" value="Unassembled WGS sequence"/>
</dbReference>
<accession>A0A4T0WXQ0</accession>
<gene>
    <name evidence="6" type="ORF">CANINC_003854</name>
</gene>
<dbReference type="Pfam" id="PF24527">
    <property type="entry name" value="Ig-like_Pom152_9"/>
    <property type="match status" value="1"/>
</dbReference>
<sequence length="1226" mass="139820">MSVREKKQSIDLRNRSYSGFSKRVHAIKPVIPESILDADSQRYYVLALFALVQAWKIYDLLFLQNNLEPSDFAAEFTNKEIGSTFTLSITSVIFSLYKLLVPDKELTILENFVDADSIYDQSEHFKGKKIIRYAPDSSVRINPYDQKFCIRPIYNDKIKIPIKVDSVSELVFLQLEHHDFNNEVTLFNFTSKEIKHSSVTDHYNSPYFRYDPSVLADSNIQLLEITVDLPGHYSVRLAKDKKNKHVRSFNSNIVIPVCPEAYFNIKQSFLPDKCQDDLIDDVEITILGVPPFTLYYEEEVNGHLSKLSPKIINHPDHNSPLNSNESSTKNISLSNQFRNASQAKSYNITLSMTDHVLKGSGSYIYTINKIVDGFGNTISYTPDPRDSSTFISFISHPKPLLNLIDLEPNIPILLGREKWLNITLQNVRNAAQESPFDIRLKFVPKDEGIAETIVRHFDLKTINEMSIQAKNPGSYFLERGSSKYCECIIGKKSVKASLAMLPSMDVSLEPKVDNCVGTTGFKFNFNFVGSPPFEISYKISQLDPKNPDKVLRVEKISKIISDTFTQEFDFEPSNEGSYAIELISLSDKYYKDKVKFSRGEYRYVTYFKQKPKAYFRKNKHSEKWKCCFGDFTSIPLMIEGTPPFDIKYDLVFPDRSYETFELKNLSATDIIITTPKLNNGGDYTLILREVHDSSDCDVDFKGQEALIKVNDLIPEISFFKNDYIKIAKGSFYVASLQTESNQPVDLTYLYTDPNKTKSEKVKLKSYEPSQGLKLFKEGFYRLISIEQDGCPGKIAQDYEIAIQYLSFPSIKTIIDNTLKVESENSFIKDTVCLNRASNITFEISGSSPFVIEYQVIHPNGKIEERMEKTSSSNFDMILHTQGEGVYRYVIRNVYDSVYTRDVLNSLKYSSSYTFTPLTFTHKVSALPSAKFTNVDRKIQTCVSALNELNEIEPMKVSIEGSLPATLKVDIYREIDGSLETLVFENLQSSIIDLLTIKDHIGKGTNIITVNQVIDATGCVSNNISLSSESITIFVNDVPKIRQLIDDSNQPVDLNFDLHHYCVGDQISYILNGVPPFSLKYEFNGVEQEVEIHSNYFRRRAPLPGELNIISLSDSSAKECIAYFGKGRNDLKAIVYDLPSVEIIQGENIEEDIHEGEQAEIMFSLTGTPPFRLTYIRKELEDNSKIVESEIVEDIQDREYRIMANLEGTYEAVEIQDRFCVARNHRI</sequence>
<feature type="domain" description="Nucleoporin POM152 Ig-like" evidence="3">
    <location>
        <begin position="715"/>
        <end position="796"/>
    </location>
</feature>
<dbReference type="InterPro" id="IPR056543">
    <property type="entry name" value="Ig-like_POM152_9th"/>
</dbReference>
<comment type="caution">
    <text evidence="6">The sequence shown here is derived from an EMBL/GenBank/DDBJ whole genome shotgun (WGS) entry which is preliminary data.</text>
</comment>
<dbReference type="OrthoDB" id="10253254at2759"/>
<feature type="domain" description="Nucleoporin POM152 immunoglobulin-like" evidence="1">
    <location>
        <begin position="818"/>
        <end position="909"/>
    </location>
</feature>
<evidence type="ECO:0000259" key="3">
    <source>
        <dbReference type="Pfam" id="PF24312"/>
    </source>
</evidence>
<feature type="domain" description="Nucleoporin POM152 N-terminal transmembrane" evidence="2">
    <location>
        <begin position="37"/>
        <end position="88"/>
    </location>
</feature>
<dbReference type="PANTHER" id="PTHR28206:SF1">
    <property type="entry name" value="NUCLEOPORIN POM152"/>
    <property type="match status" value="1"/>
</dbReference>
<evidence type="ECO:0000259" key="2">
    <source>
        <dbReference type="Pfam" id="PF24097"/>
    </source>
</evidence>
<feature type="domain" description="Nucleoporin POM152 Ig-like" evidence="3">
    <location>
        <begin position="1151"/>
        <end position="1219"/>
    </location>
</feature>
<evidence type="ECO:0000259" key="1">
    <source>
        <dbReference type="Pfam" id="PF23664"/>
    </source>
</evidence>
<dbReference type="GO" id="GO:0006999">
    <property type="term" value="P:nuclear pore organization"/>
    <property type="evidence" value="ECO:0007669"/>
    <property type="project" value="TreeGrafter"/>
</dbReference>
<name>A0A4T0WXQ0_9ASCO</name>
<dbReference type="InterPro" id="IPR037701">
    <property type="entry name" value="Pom152"/>
</dbReference>
<dbReference type="InterPro" id="IPR056542">
    <property type="entry name" value="Ig-like_POM152_1st"/>
</dbReference>
<reference evidence="6 7" key="1">
    <citation type="journal article" date="2019" name="Front. Genet.">
        <title>Whole-Genome Sequencing of the Opportunistic Yeast Pathogen Candida inconspicua Uncovers Its Hybrid Origin.</title>
        <authorList>
            <person name="Mixao V."/>
            <person name="Hansen A.P."/>
            <person name="Saus E."/>
            <person name="Boekhout T."/>
            <person name="Lass-Florl C."/>
            <person name="Gabaldon T."/>
        </authorList>
    </citation>
    <scope>NUCLEOTIDE SEQUENCE [LARGE SCALE GENOMIC DNA]</scope>
    <source>
        <strain evidence="6 7">CBS 180</strain>
    </source>
</reference>
<dbReference type="PANTHER" id="PTHR28206">
    <property type="entry name" value="NUCLEOPORIN POM152"/>
    <property type="match status" value="1"/>
</dbReference>
<dbReference type="InterPro" id="IPR056541">
    <property type="entry name" value="Ig-like_POM152"/>
</dbReference>
<evidence type="ECO:0000259" key="5">
    <source>
        <dbReference type="Pfam" id="PF24527"/>
    </source>
</evidence>
<dbReference type="Pfam" id="PF24312">
    <property type="entry name" value="Ig-like_POM152"/>
    <property type="match status" value="2"/>
</dbReference>
<feature type="domain" description="Nucleoporin POM152 immunoglobulin-like" evidence="1">
    <location>
        <begin position="500"/>
        <end position="610"/>
    </location>
</feature>
<proteinExistence type="predicted"/>
<evidence type="ECO:0000313" key="7">
    <source>
        <dbReference type="Proteomes" id="UP000307173"/>
    </source>
</evidence>
<feature type="domain" description="Nucleoporin POM152 first Ig-like" evidence="4">
    <location>
        <begin position="138"/>
        <end position="255"/>
    </location>
</feature>
<dbReference type="STRING" id="52247.A0A4T0WXQ0"/>
<feature type="domain" description="Nucleoporin POM152 ninth Ig-like" evidence="5">
    <location>
        <begin position="1058"/>
        <end position="1121"/>
    </location>
</feature>
<keyword evidence="7" id="KW-1185">Reference proteome</keyword>
<dbReference type="GO" id="GO:0006606">
    <property type="term" value="P:protein import into nucleus"/>
    <property type="evidence" value="ECO:0007669"/>
    <property type="project" value="TreeGrafter"/>
</dbReference>
<dbReference type="EMBL" id="SELW01000609">
    <property type="protein sequence ID" value="TID18604.1"/>
    <property type="molecule type" value="Genomic_DNA"/>
</dbReference>
<dbReference type="Pfam" id="PF24519">
    <property type="entry name" value="Ig-like_Pom152_1"/>
    <property type="match status" value="1"/>
</dbReference>
<evidence type="ECO:0008006" key="8">
    <source>
        <dbReference type="Google" id="ProtNLM"/>
    </source>
</evidence>
<dbReference type="GO" id="GO:0070762">
    <property type="term" value="C:nuclear pore transmembrane ring"/>
    <property type="evidence" value="ECO:0007669"/>
    <property type="project" value="TreeGrafter"/>
</dbReference>
<dbReference type="Pfam" id="PF24097">
    <property type="entry name" value="TMD_POM152"/>
    <property type="match status" value="1"/>
</dbReference>
<dbReference type="GO" id="GO:0017056">
    <property type="term" value="F:structural constituent of nuclear pore"/>
    <property type="evidence" value="ECO:0007669"/>
    <property type="project" value="InterPro"/>
</dbReference>
<dbReference type="Pfam" id="PF23664">
    <property type="entry name" value="Ig_Pom152"/>
    <property type="match status" value="2"/>
</dbReference>
<protein>
    <recommendedName>
        <fullName evidence="8">Nucleoporin Pom152</fullName>
    </recommendedName>
</protein>
<evidence type="ECO:0000313" key="6">
    <source>
        <dbReference type="EMBL" id="TID18604.1"/>
    </source>
</evidence>
<dbReference type="AlphaFoldDB" id="A0A4T0WXQ0"/>